<keyword evidence="5 8" id="KW-0378">Hydrolase</keyword>
<dbReference type="PROSITE" id="PS00134">
    <property type="entry name" value="TRYPSIN_HIS"/>
    <property type="match status" value="1"/>
</dbReference>
<dbReference type="InterPro" id="IPR050430">
    <property type="entry name" value="Peptidase_S1"/>
</dbReference>
<dbReference type="AlphaFoldDB" id="A0A8K0CCZ7"/>
<evidence type="ECO:0000256" key="7">
    <source>
        <dbReference type="ARBA" id="ARBA00023157"/>
    </source>
</evidence>
<proteinExistence type="inferred from homology"/>
<dbReference type="InterPro" id="IPR043504">
    <property type="entry name" value="Peptidase_S1_PA_chymotrypsin"/>
</dbReference>
<evidence type="ECO:0000256" key="4">
    <source>
        <dbReference type="ARBA" id="ARBA00022670"/>
    </source>
</evidence>
<evidence type="ECO:0000256" key="6">
    <source>
        <dbReference type="ARBA" id="ARBA00022825"/>
    </source>
</evidence>
<dbReference type="InterPro" id="IPR001254">
    <property type="entry name" value="Trypsin_dom"/>
</dbReference>
<dbReference type="Gene3D" id="2.40.10.10">
    <property type="entry name" value="Trypsin-like serine proteases"/>
    <property type="match status" value="2"/>
</dbReference>
<dbReference type="InterPro" id="IPR009003">
    <property type="entry name" value="Peptidase_S1_PA"/>
</dbReference>
<dbReference type="PANTHER" id="PTHR24276:SF96">
    <property type="entry name" value="PEPTIDASE S1 DOMAIN-CONTAINING PROTEIN"/>
    <property type="match status" value="1"/>
</dbReference>
<dbReference type="SUPFAM" id="SSF50494">
    <property type="entry name" value="Trypsin-like serine proteases"/>
    <property type="match status" value="1"/>
</dbReference>
<sequence>MDLFQRQGTDVVLIRTEASEEVGRWASTQLRFVMGRDEDDRGTDSRSSFAALPRSIKIDPYGSWRVVGGSDAPDGGYPYQISMRVWGSHSCGGSILNNEWVLTAAHCVSGSSTNGLTVVTGTNKLNSGGDSYPVSQIIVHSGYDSWNIHNDIALLKVTGPIAMNDKVKQIAPETEDVGGQQDCVLSGWGRTSYPGNIPNNLQHLNLKTTTVAQCQSAHSRPVISSQICTLTKSGEGACHGDSGGPLARNGKVIGIVSWGSPCARGLPDVFTRVSAYNEWINSNCNDCTSLQEP</sequence>
<keyword evidence="3" id="KW-0964">Secreted</keyword>
<organism evidence="10 11">
    <name type="scientific">Ignelater luminosus</name>
    <name type="common">Cucubano</name>
    <name type="synonym">Pyrophorus luminosus</name>
    <dbReference type="NCBI Taxonomy" id="2038154"/>
    <lineage>
        <taxon>Eukaryota</taxon>
        <taxon>Metazoa</taxon>
        <taxon>Ecdysozoa</taxon>
        <taxon>Arthropoda</taxon>
        <taxon>Hexapoda</taxon>
        <taxon>Insecta</taxon>
        <taxon>Pterygota</taxon>
        <taxon>Neoptera</taxon>
        <taxon>Endopterygota</taxon>
        <taxon>Coleoptera</taxon>
        <taxon>Polyphaga</taxon>
        <taxon>Elateriformia</taxon>
        <taxon>Elateroidea</taxon>
        <taxon>Elateridae</taxon>
        <taxon>Agrypninae</taxon>
        <taxon>Pyrophorini</taxon>
        <taxon>Ignelater</taxon>
    </lineage>
</organism>
<gene>
    <name evidence="10" type="ORF">ILUMI_21139</name>
</gene>
<dbReference type="CDD" id="cd00190">
    <property type="entry name" value="Tryp_SPc"/>
    <property type="match status" value="1"/>
</dbReference>
<dbReference type="SMART" id="SM00020">
    <property type="entry name" value="Tryp_SPc"/>
    <property type="match status" value="1"/>
</dbReference>
<evidence type="ECO:0000256" key="3">
    <source>
        <dbReference type="ARBA" id="ARBA00022525"/>
    </source>
</evidence>
<dbReference type="PROSITE" id="PS00135">
    <property type="entry name" value="TRYPSIN_SER"/>
    <property type="match status" value="1"/>
</dbReference>
<reference evidence="10" key="1">
    <citation type="submission" date="2019-08" db="EMBL/GenBank/DDBJ databases">
        <title>The genome of the North American firefly Photinus pyralis.</title>
        <authorList>
            <consortium name="Photinus pyralis genome working group"/>
            <person name="Fallon T.R."/>
            <person name="Sander Lower S.E."/>
            <person name="Weng J.-K."/>
        </authorList>
    </citation>
    <scope>NUCLEOTIDE SEQUENCE</scope>
    <source>
        <strain evidence="10">TRF0915ILg1</strain>
        <tissue evidence="10">Whole body</tissue>
    </source>
</reference>
<dbReference type="GO" id="GO:0004252">
    <property type="term" value="F:serine-type endopeptidase activity"/>
    <property type="evidence" value="ECO:0007669"/>
    <property type="project" value="InterPro"/>
</dbReference>
<evidence type="ECO:0000256" key="2">
    <source>
        <dbReference type="ARBA" id="ARBA00007664"/>
    </source>
</evidence>
<dbReference type="FunFam" id="2.40.10.10:FF:000047">
    <property type="entry name" value="Trypsin eta"/>
    <property type="match status" value="1"/>
</dbReference>
<evidence type="ECO:0000313" key="10">
    <source>
        <dbReference type="EMBL" id="KAF2885023.1"/>
    </source>
</evidence>
<accession>A0A8K0CCZ7</accession>
<dbReference type="EMBL" id="VTPC01090042">
    <property type="protein sequence ID" value="KAF2885023.1"/>
    <property type="molecule type" value="Genomic_DNA"/>
</dbReference>
<keyword evidence="6 8" id="KW-0720">Serine protease</keyword>
<evidence type="ECO:0000256" key="5">
    <source>
        <dbReference type="ARBA" id="ARBA00022801"/>
    </source>
</evidence>
<name>A0A8K0CCZ7_IGNLU</name>
<protein>
    <recommendedName>
        <fullName evidence="9">Peptidase S1 domain-containing protein</fullName>
    </recommendedName>
</protein>
<keyword evidence="7" id="KW-1015">Disulfide bond</keyword>
<evidence type="ECO:0000259" key="9">
    <source>
        <dbReference type="PROSITE" id="PS50240"/>
    </source>
</evidence>
<dbReference type="PANTHER" id="PTHR24276">
    <property type="entry name" value="POLYSERASE-RELATED"/>
    <property type="match status" value="1"/>
</dbReference>
<dbReference type="InterPro" id="IPR001314">
    <property type="entry name" value="Peptidase_S1A"/>
</dbReference>
<evidence type="ECO:0000313" key="11">
    <source>
        <dbReference type="Proteomes" id="UP000801492"/>
    </source>
</evidence>
<comment type="similarity">
    <text evidence="2">Belongs to the peptidase S1 family.</text>
</comment>
<evidence type="ECO:0000256" key="8">
    <source>
        <dbReference type="RuleBase" id="RU363034"/>
    </source>
</evidence>
<dbReference type="OrthoDB" id="10059102at2759"/>
<dbReference type="GO" id="GO:0005576">
    <property type="term" value="C:extracellular region"/>
    <property type="evidence" value="ECO:0007669"/>
    <property type="project" value="UniProtKB-SubCell"/>
</dbReference>
<dbReference type="Proteomes" id="UP000801492">
    <property type="component" value="Unassembled WGS sequence"/>
</dbReference>
<keyword evidence="11" id="KW-1185">Reference proteome</keyword>
<dbReference type="InterPro" id="IPR018114">
    <property type="entry name" value="TRYPSIN_HIS"/>
</dbReference>
<comment type="subcellular location">
    <subcellularLocation>
        <location evidence="1">Secreted</location>
    </subcellularLocation>
</comment>
<evidence type="ECO:0000256" key="1">
    <source>
        <dbReference type="ARBA" id="ARBA00004613"/>
    </source>
</evidence>
<dbReference type="InterPro" id="IPR033116">
    <property type="entry name" value="TRYPSIN_SER"/>
</dbReference>
<dbReference type="Pfam" id="PF00089">
    <property type="entry name" value="Trypsin"/>
    <property type="match status" value="1"/>
</dbReference>
<feature type="domain" description="Peptidase S1" evidence="9">
    <location>
        <begin position="66"/>
        <end position="285"/>
    </location>
</feature>
<comment type="caution">
    <text evidence="10">The sequence shown here is derived from an EMBL/GenBank/DDBJ whole genome shotgun (WGS) entry which is preliminary data.</text>
</comment>
<dbReference type="PRINTS" id="PR00722">
    <property type="entry name" value="CHYMOTRYPSIN"/>
</dbReference>
<keyword evidence="4 8" id="KW-0645">Protease</keyword>
<dbReference type="PROSITE" id="PS50240">
    <property type="entry name" value="TRYPSIN_DOM"/>
    <property type="match status" value="1"/>
</dbReference>
<dbReference type="GO" id="GO:0016485">
    <property type="term" value="P:protein processing"/>
    <property type="evidence" value="ECO:0007669"/>
    <property type="project" value="UniProtKB-ARBA"/>
</dbReference>